<organism evidence="1 2">
    <name type="scientific">Vicia faba</name>
    <name type="common">Broad bean</name>
    <name type="synonym">Faba vulgaris</name>
    <dbReference type="NCBI Taxonomy" id="3906"/>
    <lineage>
        <taxon>Eukaryota</taxon>
        <taxon>Viridiplantae</taxon>
        <taxon>Streptophyta</taxon>
        <taxon>Embryophyta</taxon>
        <taxon>Tracheophyta</taxon>
        <taxon>Spermatophyta</taxon>
        <taxon>Magnoliopsida</taxon>
        <taxon>eudicotyledons</taxon>
        <taxon>Gunneridae</taxon>
        <taxon>Pentapetalae</taxon>
        <taxon>rosids</taxon>
        <taxon>fabids</taxon>
        <taxon>Fabales</taxon>
        <taxon>Fabaceae</taxon>
        <taxon>Papilionoideae</taxon>
        <taxon>50 kb inversion clade</taxon>
        <taxon>NPAAA clade</taxon>
        <taxon>Hologalegina</taxon>
        <taxon>IRL clade</taxon>
        <taxon>Fabeae</taxon>
        <taxon>Vicia</taxon>
    </lineage>
</organism>
<name>A0AAV0ZAZ9_VICFA</name>
<evidence type="ECO:0000313" key="1">
    <source>
        <dbReference type="EMBL" id="CAI8594283.1"/>
    </source>
</evidence>
<accession>A0AAV0ZAZ9</accession>
<dbReference type="EMBL" id="OX451735">
    <property type="protein sequence ID" value="CAI8594283.1"/>
    <property type="molecule type" value="Genomic_DNA"/>
</dbReference>
<dbReference type="AlphaFoldDB" id="A0AAV0ZAZ9"/>
<evidence type="ECO:0000313" key="2">
    <source>
        <dbReference type="Proteomes" id="UP001157006"/>
    </source>
</evidence>
<dbReference type="Proteomes" id="UP001157006">
    <property type="component" value="Chromosome 1S"/>
</dbReference>
<gene>
    <name evidence="1" type="ORF">VFH_I133360</name>
</gene>
<sequence>MSASDFSAAFATTPFRHHLSSTGYLTTSCKFGFKLQRHFSGGETRRSVQGIEIAALWPNTDSAVSPPSSPGESNGALEVNAAVDKSYSFLKCDGSKTVHAGGPKPENKRLHTHTILAVETPLASSSSSFTMQSRVS</sequence>
<keyword evidence="2" id="KW-1185">Reference proteome</keyword>
<protein>
    <submittedName>
        <fullName evidence="1">Uncharacterized protein</fullName>
    </submittedName>
</protein>
<proteinExistence type="predicted"/>
<reference evidence="1 2" key="1">
    <citation type="submission" date="2023-01" db="EMBL/GenBank/DDBJ databases">
        <authorList>
            <person name="Kreplak J."/>
        </authorList>
    </citation>
    <scope>NUCLEOTIDE SEQUENCE [LARGE SCALE GENOMIC DNA]</scope>
</reference>